<evidence type="ECO:0000259" key="4">
    <source>
        <dbReference type="PROSITE" id="PS01124"/>
    </source>
</evidence>
<dbReference type="InterPro" id="IPR013096">
    <property type="entry name" value="Cupin_2"/>
</dbReference>
<dbReference type="Gene3D" id="2.60.120.10">
    <property type="entry name" value="Jelly Rolls"/>
    <property type="match status" value="1"/>
</dbReference>
<dbReference type="SUPFAM" id="SSF46689">
    <property type="entry name" value="Homeodomain-like"/>
    <property type="match status" value="2"/>
</dbReference>
<proteinExistence type="predicted"/>
<dbReference type="SMART" id="SM00342">
    <property type="entry name" value="HTH_ARAC"/>
    <property type="match status" value="1"/>
</dbReference>
<evidence type="ECO:0000256" key="2">
    <source>
        <dbReference type="ARBA" id="ARBA00023125"/>
    </source>
</evidence>
<dbReference type="GO" id="GO:0043565">
    <property type="term" value="F:sequence-specific DNA binding"/>
    <property type="evidence" value="ECO:0007669"/>
    <property type="project" value="InterPro"/>
</dbReference>
<dbReference type="SUPFAM" id="SSF51215">
    <property type="entry name" value="Regulatory protein AraC"/>
    <property type="match status" value="1"/>
</dbReference>
<dbReference type="Pfam" id="PF07883">
    <property type="entry name" value="Cupin_2"/>
    <property type="match status" value="1"/>
</dbReference>
<keyword evidence="3" id="KW-0804">Transcription</keyword>
<comment type="caution">
    <text evidence="5">The sequence shown here is derived from an EMBL/GenBank/DDBJ whole genome shotgun (WGS) entry which is preliminary data.</text>
</comment>
<feature type="domain" description="HTH araC/xylS-type" evidence="4">
    <location>
        <begin position="181"/>
        <end position="279"/>
    </location>
</feature>
<dbReference type="GO" id="GO:0003700">
    <property type="term" value="F:DNA-binding transcription factor activity"/>
    <property type="evidence" value="ECO:0007669"/>
    <property type="project" value="InterPro"/>
</dbReference>
<accession>A0AAW3JRH7</accession>
<dbReference type="EMBL" id="LLKB01000005">
    <property type="protein sequence ID" value="KQC85303.1"/>
    <property type="molecule type" value="Genomic_DNA"/>
</dbReference>
<dbReference type="CDD" id="cd02208">
    <property type="entry name" value="cupin_RmlC-like"/>
    <property type="match status" value="1"/>
</dbReference>
<evidence type="ECO:0000256" key="1">
    <source>
        <dbReference type="ARBA" id="ARBA00023015"/>
    </source>
</evidence>
<reference evidence="5 6" key="1">
    <citation type="submission" date="2015-10" db="EMBL/GenBank/DDBJ databases">
        <title>Butyribacter intestini gen. nov., sp. nov., a butyric acid-producing bacterium of the family Lachnospiraceae isolated from the human faeces.</title>
        <authorList>
            <person name="Zou Y."/>
            <person name="Xue W."/>
            <person name="Luo G."/>
            <person name="Lv M."/>
        </authorList>
    </citation>
    <scope>NUCLEOTIDE SEQUENCE [LARGE SCALE GENOMIC DNA]</scope>
    <source>
        <strain evidence="5 6">TF01-11</strain>
    </source>
</reference>
<dbReference type="InterPro" id="IPR018060">
    <property type="entry name" value="HTH_AraC"/>
</dbReference>
<dbReference type="RefSeq" id="WP_022013700.1">
    <property type="nucleotide sequence ID" value="NZ_DBGDCA010000040.1"/>
</dbReference>
<sequence>METEKMRHEIVTSNPDVDVRFYLSKDEGSYVSPHWHNSLEIVYVIKGKVVLNLPRGVKVTASDGEFFMANPREIHSVLAEKNEALVLQIPQRFYDKYVPSMHLRRFFVDMHPGDEVERTKLERLKKIFTDMYVIYDVRPEGYLLRFNSLLYELLFTLIHSYSEKLLQRDFERDDKYFNRLKDIMDFIDENHAYGISTAVIAEKFGYNPDYMARFFKKYMNCTVTDYIYLVRIGYVHRALVNTNDSVADIFERHGCTNHHLAMKYFRNQYGCTPREHRKKEQSKYKT</sequence>
<evidence type="ECO:0000313" key="6">
    <source>
        <dbReference type="Proteomes" id="UP000050833"/>
    </source>
</evidence>
<dbReference type="InterPro" id="IPR037923">
    <property type="entry name" value="HTH-like"/>
</dbReference>
<keyword evidence="2" id="KW-0238">DNA-binding</keyword>
<protein>
    <submittedName>
        <fullName evidence="5">AraC family transcriptional regulator</fullName>
    </submittedName>
</protein>
<keyword evidence="6" id="KW-1185">Reference proteome</keyword>
<dbReference type="Pfam" id="PF12833">
    <property type="entry name" value="HTH_18"/>
    <property type="match status" value="1"/>
</dbReference>
<evidence type="ECO:0000313" key="5">
    <source>
        <dbReference type="EMBL" id="KQC85303.1"/>
    </source>
</evidence>
<dbReference type="InterPro" id="IPR009057">
    <property type="entry name" value="Homeodomain-like_sf"/>
</dbReference>
<dbReference type="AlphaFoldDB" id="A0AAW3JRH7"/>
<dbReference type="PANTHER" id="PTHR43280">
    <property type="entry name" value="ARAC-FAMILY TRANSCRIPTIONAL REGULATOR"/>
    <property type="match status" value="1"/>
</dbReference>
<evidence type="ECO:0000256" key="3">
    <source>
        <dbReference type="ARBA" id="ARBA00023163"/>
    </source>
</evidence>
<dbReference type="InterPro" id="IPR014710">
    <property type="entry name" value="RmlC-like_jellyroll"/>
</dbReference>
<keyword evidence="1" id="KW-0805">Transcription regulation</keyword>
<organism evidence="5 6">
    <name type="scientific">Butyribacter intestini</name>
    <dbReference type="NCBI Taxonomy" id="1703332"/>
    <lineage>
        <taxon>Bacteria</taxon>
        <taxon>Bacillati</taxon>
        <taxon>Bacillota</taxon>
        <taxon>Clostridia</taxon>
        <taxon>Lachnospirales</taxon>
        <taxon>Lachnospiraceae</taxon>
        <taxon>Butyribacter</taxon>
    </lineage>
</organism>
<dbReference type="PANTHER" id="PTHR43280:SF2">
    <property type="entry name" value="HTH-TYPE TRANSCRIPTIONAL REGULATOR EXSA"/>
    <property type="match status" value="1"/>
</dbReference>
<dbReference type="Gene3D" id="1.10.10.60">
    <property type="entry name" value="Homeodomain-like"/>
    <property type="match status" value="2"/>
</dbReference>
<dbReference type="PROSITE" id="PS01124">
    <property type="entry name" value="HTH_ARAC_FAMILY_2"/>
    <property type="match status" value="1"/>
</dbReference>
<gene>
    <name evidence="5" type="ORF">APZ18_11495</name>
</gene>
<name>A0AAW3JRH7_9FIRM</name>
<dbReference type="Proteomes" id="UP000050833">
    <property type="component" value="Unassembled WGS sequence"/>
</dbReference>